<dbReference type="OrthoDB" id="9806505at2"/>
<evidence type="ECO:0000313" key="2">
    <source>
        <dbReference type="EMBL" id="ETA82274.1"/>
    </source>
</evidence>
<dbReference type="Proteomes" id="UP000017747">
    <property type="component" value="Unassembled WGS sequence"/>
</dbReference>
<feature type="domain" description="Flavodoxin-like" evidence="1">
    <location>
        <begin position="5"/>
        <end position="114"/>
    </location>
</feature>
<keyword evidence="3" id="KW-1185">Reference proteome</keyword>
<evidence type="ECO:0000313" key="3">
    <source>
        <dbReference type="Proteomes" id="UP000017747"/>
    </source>
</evidence>
<dbReference type="Pfam" id="PF12682">
    <property type="entry name" value="Flavodoxin_4"/>
    <property type="match status" value="1"/>
</dbReference>
<dbReference type="PANTHER" id="PTHR39201:SF1">
    <property type="entry name" value="FLAVODOXIN-LIKE DOMAIN-CONTAINING PROTEIN"/>
    <property type="match status" value="1"/>
</dbReference>
<dbReference type="GO" id="GO:0016651">
    <property type="term" value="F:oxidoreductase activity, acting on NAD(P)H"/>
    <property type="evidence" value="ECO:0007669"/>
    <property type="project" value="UniProtKB-ARBA"/>
</dbReference>
<dbReference type="InterPro" id="IPR008254">
    <property type="entry name" value="Flavodoxin/NO_synth"/>
</dbReference>
<evidence type="ECO:0000259" key="1">
    <source>
        <dbReference type="Pfam" id="PF12682"/>
    </source>
</evidence>
<dbReference type="RefSeq" id="WP_023387100.1">
    <property type="nucleotide sequence ID" value="NZ_AXUN02000030.1"/>
</dbReference>
<dbReference type="eggNOG" id="COG0716">
    <property type="taxonomic scope" value="Bacteria"/>
</dbReference>
<accession>V7IAA2</accession>
<dbReference type="GO" id="GO:0010181">
    <property type="term" value="F:FMN binding"/>
    <property type="evidence" value="ECO:0007669"/>
    <property type="project" value="InterPro"/>
</dbReference>
<dbReference type="STRING" id="994573.T472_0201965"/>
<protein>
    <recommendedName>
        <fullName evidence="1">Flavodoxin-like domain-containing protein</fullName>
    </recommendedName>
</protein>
<dbReference type="EMBL" id="AXUN02000030">
    <property type="protein sequence ID" value="ETA82274.1"/>
    <property type="molecule type" value="Genomic_DNA"/>
</dbReference>
<name>V7IAA2_9CLOT</name>
<dbReference type="PANTHER" id="PTHR39201">
    <property type="entry name" value="EXPORTED PROTEIN-RELATED"/>
    <property type="match status" value="1"/>
</dbReference>
<dbReference type="Gene3D" id="3.40.50.360">
    <property type="match status" value="1"/>
</dbReference>
<proteinExistence type="predicted"/>
<comment type="caution">
    <text evidence="2">The sequence shown here is derived from an EMBL/GenBank/DDBJ whole genome shotgun (WGS) entry which is preliminary data.</text>
</comment>
<organism evidence="2 3">
    <name type="scientific">Youngiibacter fragilis 232.1</name>
    <dbReference type="NCBI Taxonomy" id="994573"/>
    <lineage>
        <taxon>Bacteria</taxon>
        <taxon>Bacillati</taxon>
        <taxon>Bacillota</taxon>
        <taxon>Clostridia</taxon>
        <taxon>Eubacteriales</taxon>
        <taxon>Clostridiaceae</taxon>
        <taxon>Youngiibacter</taxon>
    </lineage>
</organism>
<dbReference type="InterPro" id="IPR029039">
    <property type="entry name" value="Flavoprotein-like_sf"/>
</dbReference>
<gene>
    <name evidence="2" type="ORF">T472_0201965</name>
</gene>
<sequence length="165" mass="18557">MNDRTLITYYSFTGNTESVANEIQALTGYDSAAIVEKRERKKDSMPLSALTAMLGLRSRLKPMDFKLLGYDRIILGCQVWAWHTTPPINSFISKADWRGKKVFLFITKGDDKVPQKVIDSISSRIRARGGDVVDTLSITTILGSVITPDIFREELRTWLTSNGLL</sequence>
<dbReference type="SUPFAM" id="SSF52218">
    <property type="entry name" value="Flavoproteins"/>
    <property type="match status" value="1"/>
</dbReference>
<reference evidence="2 3" key="1">
    <citation type="journal article" date="2014" name="Genome Announc.">
        <title>Genome Sequence of Youngiibacter fragilis, the Type Strain of the Genus Youngiibacter.</title>
        <authorList>
            <person name="Wawrik C.B."/>
            <person name="Callaghan A.V."/>
            <person name="Stamps B.W."/>
            <person name="Wawrik B."/>
        </authorList>
    </citation>
    <scope>NUCLEOTIDE SEQUENCE [LARGE SCALE GENOMIC DNA]</scope>
    <source>
        <strain evidence="2 3">232.1</strain>
    </source>
</reference>
<dbReference type="AlphaFoldDB" id="V7IAA2"/>